<proteinExistence type="inferred from homology"/>
<dbReference type="SUPFAM" id="SSF51445">
    <property type="entry name" value="(Trans)glycosidases"/>
    <property type="match status" value="1"/>
</dbReference>
<dbReference type="GO" id="GO:0016020">
    <property type="term" value="C:membrane"/>
    <property type="evidence" value="ECO:0007669"/>
    <property type="project" value="GOC"/>
</dbReference>
<dbReference type="Gene3D" id="3.20.20.80">
    <property type="entry name" value="Glycosidases"/>
    <property type="match status" value="1"/>
</dbReference>
<comment type="similarity">
    <text evidence="1 4">Belongs to the glycosyl hydrolase 30 family.</text>
</comment>
<dbReference type="PROSITE" id="PS51257">
    <property type="entry name" value="PROKAR_LIPOPROTEIN"/>
    <property type="match status" value="1"/>
</dbReference>
<evidence type="ECO:0000259" key="6">
    <source>
        <dbReference type="Pfam" id="PF17189"/>
    </source>
</evidence>
<feature type="domain" description="Glycosyl hydrolase family 30 beta sandwich" evidence="6">
    <location>
        <begin position="437"/>
        <end position="497"/>
    </location>
</feature>
<evidence type="ECO:0000313" key="8">
    <source>
        <dbReference type="Proteomes" id="UP000239366"/>
    </source>
</evidence>
<organism evidence="7 8">
    <name type="scientific">Aureicoccus marinus</name>
    <dbReference type="NCBI Taxonomy" id="754435"/>
    <lineage>
        <taxon>Bacteria</taxon>
        <taxon>Pseudomonadati</taxon>
        <taxon>Bacteroidota</taxon>
        <taxon>Flavobacteriia</taxon>
        <taxon>Flavobacteriales</taxon>
        <taxon>Flavobacteriaceae</taxon>
        <taxon>Aureicoccus</taxon>
    </lineage>
</organism>
<dbReference type="Gene3D" id="2.60.40.1180">
    <property type="entry name" value="Golgi alpha-mannosidase II"/>
    <property type="match status" value="1"/>
</dbReference>
<reference evidence="8" key="1">
    <citation type="submission" date="2016-11" db="EMBL/GenBank/DDBJ databases">
        <title>Trade-off between light-utilization and light-protection in marine flavobacteria.</title>
        <authorList>
            <person name="Kumagai Y."/>
            <person name="Yoshizawa S."/>
            <person name="Kogure K."/>
        </authorList>
    </citation>
    <scope>NUCLEOTIDE SEQUENCE [LARGE SCALE GENOMIC DNA]</scope>
    <source>
        <strain evidence="8">SG-18</strain>
    </source>
</reference>
<dbReference type="PANTHER" id="PTHR11069">
    <property type="entry name" value="GLUCOSYLCERAMIDASE"/>
    <property type="match status" value="1"/>
</dbReference>
<evidence type="ECO:0000256" key="3">
    <source>
        <dbReference type="ARBA" id="ARBA00022801"/>
    </source>
</evidence>
<dbReference type="PANTHER" id="PTHR11069:SF23">
    <property type="entry name" value="LYSOSOMAL ACID GLUCOSYLCERAMIDASE"/>
    <property type="match status" value="1"/>
</dbReference>
<comment type="caution">
    <text evidence="7">The sequence shown here is derived from an EMBL/GenBank/DDBJ whole genome shotgun (WGS) entry which is preliminary data.</text>
</comment>
<dbReference type="OrthoDB" id="9806701at2"/>
<accession>A0A2S7T513</accession>
<evidence type="ECO:0000259" key="5">
    <source>
        <dbReference type="Pfam" id="PF02055"/>
    </source>
</evidence>
<gene>
    <name evidence="7" type="ORF">BST99_02390</name>
</gene>
<feature type="domain" description="Glycosyl hydrolase family 30 TIM-barrel" evidence="5">
    <location>
        <begin position="71"/>
        <end position="434"/>
    </location>
</feature>
<sequence length="510" mass="58175">MKLIKTNLLWLGLLTVVILGGCGTNISEMKVEVFETSASGNSLSKRTNFSPSADRTAIRISIQPEEKFQEITGFGGAFTEASAHLLNQMSQDKRDEIMEAYFGESGARYSLTRTHMNSCDFSLSNYSYAEVPGDTELSHFSIEPDLDDLIPMIKSAQEVSKEGFRILASPWTAPPWMKDNNAYVGGKLLPENHNSWALFFSKYIKAYQEQGIPIWGVTVENEPLGNGNNWESMHYTPKEMTDFVRDYLGPKLKTDGFGEVKILGYDQNREHLNEWIDAMYNSEENAQYFDGTAIHWYASTYEVFPDALQYAHKKAPGQHLIQSEACVDAEIPHWQEDAWYWEKEATDWGFDWALEKDKHLHPKYVPVYRYARDIIGCLNNWVDGWIDWNMVLDRQGGPNWFKNWCVAPVIVDPEQNQVYYTPLFYTLSHFSRYIRPGAYRVGFEVSESDLEVTAAENPDGSLIVVLFNSTEQSRSYSLEIDDSLFSGDISGQAIQTLVVKRTSLIKKQDG</sequence>
<dbReference type="InterPro" id="IPR013780">
    <property type="entry name" value="Glyco_hydro_b"/>
</dbReference>
<dbReference type="Pfam" id="PF02055">
    <property type="entry name" value="Glyco_hydro_30"/>
    <property type="match status" value="1"/>
</dbReference>
<dbReference type="PRINTS" id="PR00843">
    <property type="entry name" value="GLHYDRLASE30"/>
</dbReference>
<dbReference type="InterPro" id="IPR033453">
    <property type="entry name" value="Glyco_hydro_30_TIM-barrel"/>
</dbReference>
<evidence type="ECO:0000256" key="1">
    <source>
        <dbReference type="ARBA" id="ARBA00005382"/>
    </source>
</evidence>
<evidence type="ECO:0000256" key="2">
    <source>
        <dbReference type="ARBA" id="ARBA00022729"/>
    </source>
</evidence>
<dbReference type="AlphaFoldDB" id="A0A2S7T513"/>
<dbReference type="EMBL" id="MQVX01000001">
    <property type="protein sequence ID" value="PQJ14744.1"/>
    <property type="molecule type" value="Genomic_DNA"/>
</dbReference>
<dbReference type="GO" id="GO:0006680">
    <property type="term" value="P:glucosylceramide catabolic process"/>
    <property type="evidence" value="ECO:0007669"/>
    <property type="project" value="TreeGrafter"/>
</dbReference>
<dbReference type="Pfam" id="PF17189">
    <property type="entry name" value="Glyco_hydro_30C"/>
    <property type="match status" value="1"/>
</dbReference>
<evidence type="ECO:0000313" key="7">
    <source>
        <dbReference type="EMBL" id="PQJ14744.1"/>
    </source>
</evidence>
<evidence type="ECO:0000256" key="4">
    <source>
        <dbReference type="RuleBase" id="RU361188"/>
    </source>
</evidence>
<dbReference type="InterPro" id="IPR017853">
    <property type="entry name" value="GH"/>
</dbReference>
<dbReference type="InterPro" id="IPR033452">
    <property type="entry name" value="GH30_C"/>
</dbReference>
<keyword evidence="8" id="KW-1185">Reference proteome</keyword>
<dbReference type="InterPro" id="IPR001139">
    <property type="entry name" value="Glyco_hydro_30"/>
</dbReference>
<keyword evidence="3 4" id="KW-0378">Hydrolase</keyword>
<name>A0A2S7T513_9FLAO</name>
<dbReference type="GO" id="GO:0004348">
    <property type="term" value="F:glucosylceramidase activity"/>
    <property type="evidence" value="ECO:0007669"/>
    <property type="project" value="InterPro"/>
</dbReference>
<keyword evidence="2" id="KW-0732">Signal</keyword>
<dbReference type="Proteomes" id="UP000239366">
    <property type="component" value="Unassembled WGS sequence"/>
</dbReference>
<protein>
    <submittedName>
        <fullName evidence="7">Glycosyl hydrolase family 30</fullName>
    </submittedName>
</protein>
<keyword evidence="4" id="KW-0326">Glycosidase</keyword>
<dbReference type="RefSeq" id="WP_105000378.1">
    <property type="nucleotide sequence ID" value="NZ_MQVX01000001.1"/>
</dbReference>